<dbReference type="PANTHER" id="PTHR44051:SF2">
    <property type="entry name" value="HYPOTHETICAL GLUTATHIONE S-TRANSFERASE LIKE PROTEIN"/>
    <property type="match status" value="1"/>
</dbReference>
<dbReference type="SFLD" id="SFLDG00358">
    <property type="entry name" value="Main_(cytGST)"/>
    <property type="match status" value="1"/>
</dbReference>
<accession>A0A2W5QZL5</accession>
<evidence type="ECO:0000259" key="2">
    <source>
        <dbReference type="PROSITE" id="PS50405"/>
    </source>
</evidence>
<dbReference type="PROSITE" id="PS50405">
    <property type="entry name" value="GST_CTER"/>
    <property type="match status" value="1"/>
</dbReference>
<reference evidence="3 4" key="1">
    <citation type="submission" date="2017-08" db="EMBL/GenBank/DDBJ databases">
        <title>Infants hospitalized years apart are colonized by the same room-sourced microbial strains.</title>
        <authorList>
            <person name="Brooks B."/>
            <person name="Olm M.R."/>
            <person name="Firek B.A."/>
            <person name="Baker R."/>
            <person name="Thomas B.C."/>
            <person name="Morowitz M.J."/>
            <person name="Banfield J.F."/>
        </authorList>
    </citation>
    <scope>NUCLEOTIDE SEQUENCE [LARGE SCALE GENOMIC DNA]</scope>
    <source>
        <strain evidence="3">S2_005_001_R2_27</strain>
    </source>
</reference>
<dbReference type="SUPFAM" id="SSF52833">
    <property type="entry name" value="Thioredoxin-like"/>
    <property type="match status" value="1"/>
</dbReference>
<proteinExistence type="predicted"/>
<dbReference type="Pfam" id="PF02798">
    <property type="entry name" value="GST_N"/>
    <property type="match status" value="1"/>
</dbReference>
<dbReference type="Gene3D" id="1.20.1050.10">
    <property type="match status" value="1"/>
</dbReference>
<keyword evidence="3" id="KW-0808">Transferase</keyword>
<protein>
    <submittedName>
        <fullName evidence="3">Glutathione S-transferase</fullName>
    </submittedName>
</protein>
<dbReference type="InterPro" id="IPR036249">
    <property type="entry name" value="Thioredoxin-like_sf"/>
</dbReference>
<dbReference type="GO" id="GO:0016740">
    <property type="term" value="F:transferase activity"/>
    <property type="evidence" value="ECO:0007669"/>
    <property type="project" value="UniProtKB-KW"/>
</dbReference>
<dbReference type="Gene3D" id="3.40.30.10">
    <property type="entry name" value="Glutaredoxin"/>
    <property type="match status" value="1"/>
</dbReference>
<dbReference type="InterPro" id="IPR040079">
    <property type="entry name" value="Glutathione_S-Trfase"/>
</dbReference>
<sequence length="213" mass="24141">MLKLHSMQSSGNSYKVRLLLAKLGRAFQLVDVDLFRGENRTPEFLMKNPEGRVPLLELPGGRFLAESNAILFYLADGTPFLPDEPLARAEVLRWMFFEQHSHEPAIAAARFWLKLVRGGRELRTHDIDRWLEEGYAALGSMERHLAHRPFFVDGALTIADIALYAHTHVAGEGEFDLAPFPHVRGWLDRVAAEPRHVGIEWRPLPAVQMVSNA</sequence>
<dbReference type="InterPro" id="IPR004045">
    <property type="entry name" value="Glutathione_S-Trfase_N"/>
</dbReference>
<organism evidence="3 4">
    <name type="scientific">Ancylobacter novellus</name>
    <name type="common">Thiobacillus novellus</name>
    <dbReference type="NCBI Taxonomy" id="921"/>
    <lineage>
        <taxon>Bacteria</taxon>
        <taxon>Pseudomonadati</taxon>
        <taxon>Pseudomonadota</taxon>
        <taxon>Alphaproteobacteria</taxon>
        <taxon>Hyphomicrobiales</taxon>
        <taxon>Xanthobacteraceae</taxon>
        <taxon>Ancylobacter</taxon>
    </lineage>
</organism>
<dbReference type="AlphaFoldDB" id="A0A2W5QZL5"/>
<dbReference type="EMBL" id="QFQD01000027">
    <property type="protein sequence ID" value="PZQ82868.1"/>
    <property type="molecule type" value="Genomic_DNA"/>
</dbReference>
<comment type="caution">
    <text evidence="3">The sequence shown here is derived from an EMBL/GenBank/DDBJ whole genome shotgun (WGS) entry which is preliminary data.</text>
</comment>
<gene>
    <name evidence="3" type="ORF">DI549_09985</name>
</gene>
<dbReference type="InterPro" id="IPR036282">
    <property type="entry name" value="Glutathione-S-Trfase_C_sf"/>
</dbReference>
<feature type="domain" description="GST C-terminal" evidence="2">
    <location>
        <begin position="84"/>
        <end position="207"/>
    </location>
</feature>
<evidence type="ECO:0000313" key="3">
    <source>
        <dbReference type="EMBL" id="PZQ82868.1"/>
    </source>
</evidence>
<feature type="domain" description="GST N-terminal" evidence="1">
    <location>
        <begin position="1"/>
        <end position="82"/>
    </location>
</feature>
<evidence type="ECO:0000259" key="1">
    <source>
        <dbReference type="PROSITE" id="PS50404"/>
    </source>
</evidence>
<dbReference type="Proteomes" id="UP000248887">
    <property type="component" value="Unassembled WGS sequence"/>
</dbReference>
<dbReference type="Pfam" id="PF13410">
    <property type="entry name" value="GST_C_2"/>
    <property type="match status" value="1"/>
</dbReference>
<dbReference type="SFLD" id="SFLDG01151">
    <property type="entry name" value="Main.2:_Nu-like"/>
    <property type="match status" value="1"/>
</dbReference>
<dbReference type="PROSITE" id="PS50404">
    <property type="entry name" value="GST_NTER"/>
    <property type="match status" value="1"/>
</dbReference>
<evidence type="ECO:0000313" key="4">
    <source>
        <dbReference type="Proteomes" id="UP000248887"/>
    </source>
</evidence>
<name>A0A2W5QZL5_ANCNO</name>
<dbReference type="SFLD" id="SFLDS00019">
    <property type="entry name" value="Glutathione_Transferase_(cytos"/>
    <property type="match status" value="1"/>
</dbReference>
<dbReference type="InterPro" id="IPR010987">
    <property type="entry name" value="Glutathione-S-Trfase_C-like"/>
</dbReference>
<dbReference type="SUPFAM" id="SSF47616">
    <property type="entry name" value="GST C-terminal domain-like"/>
    <property type="match status" value="1"/>
</dbReference>
<dbReference type="CDD" id="cd03056">
    <property type="entry name" value="GST_N_4"/>
    <property type="match status" value="1"/>
</dbReference>
<dbReference type="PANTHER" id="PTHR44051">
    <property type="entry name" value="GLUTATHIONE S-TRANSFERASE-RELATED"/>
    <property type="match status" value="1"/>
</dbReference>